<dbReference type="AlphaFoldDB" id="A0A497ZMV5"/>
<evidence type="ECO:0000313" key="2">
    <source>
        <dbReference type="Proteomes" id="UP000271700"/>
    </source>
</evidence>
<dbReference type="Proteomes" id="UP000271700">
    <property type="component" value="Unassembled WGS sequence"/>
</dbReference>
<accession>A0A497ZMV5</accession>
<name>A0A497ZMV5_9RHOB</name>
<proteinExistence type="predicted"/>
<keyword evidence="2" id="KW-1185">Reference proteome</keyword>
<evidence type="ECO:0000313" key="1">
    <source>
        <dbReference type="EMBL" id="RLK08413.1"/>
    </source>
</evidence>
<organism evidence="1 2">
    <name type="scientific">Ruegeria conchae</name>
    <dbReference type="NCBI Taxonomy" id="981384"/>
    <lineage>
        <taxon>Bacteria</taxon>
        <taxon>Pseudomonadati</taxon>
        <taxon>Pseudomonadota</taxon>
        <taxon>Alphaproteobacteria</taxon>
        <taxon>Rhodobacterales</taxon>
        <taxon>Roseobacteraceae</taxon>
        <taxon>Ruegeria</taxon>
    </lineage>
</organism>
<reference evidence="1 2" key="1">
    <citation type="submission" date="2018-10" db="EMBL/GenBank/DDBJ databases">
        <title>Genomic Encyclopedia of Archaeal and Bacterial Type Strains, Phase II (KMG-II): from individual species to whole genera.</title>
        <authorList>
            <person name="Goeker M."/>
        </authorList>
    </citation>
    <scope>NUCLEOTIDE SEQUENCE [LARGE SCALE GENOMIC DNA]</scope>
    <source>
        <strain evidence="1 2">DSM 29317</strain>
    </source>
</reference>
<gene>
    <name evidence="1" type="ORF">CLV75_2088</name>
</gene>
<protein>
    <submittedName>
        <fullName evidence="1">Uncharacterized protein</fullName>
    </submittedName>
</protein>
<dbReference type="EMBL" id="RCCT01000002">
    <property type="protein sequence ID" value="RLK08413.1"/>
    <property type="molecule type" value="Genomic_DNA"/>
</dbReference>
<sequence>MPLIGLALIKAIINGSRRNAVGLTSTVPDTDPIVAE</sequence>
<comment type="caution">
    <text evidence="1">The sequence shown here is derived from an EMBL/GenBank/DDBJ whole genome shotgun (WGS) entry which is preliminary data.</text>
</comment>